<keyword evidence="5" id="KW-0547">Nucleotide-binding</keyword>
<dbReference type="EC" id="4.6.1.2" evidence="2 14"/>
<feature type="domain" description="Protein kinase" evidence="17">
    <location>
        <begin position="537"/>
        <end position="811"/>
    </location>
</feature>
<dbReference type="PROSITE" id="PS50011">
    <property type="entry name" value="PROTEIN_KINASE_DOM"/>
    <property type="match status" value="1"/>
</dbReference>
<dbReference type="CDD" id="cd07302">
    <property type="entry name" value="CHD"/>
    <property type="match status" value="1"/>
</dbReference>
<feature type="domain" description="Guanylate cyclase" evidence="18">
    <location>
        <begin position="886"/>
        <end position="1016"/>
    </location>
</feature>
<keyword evidence="4 16" id="KW-0732">Signal</keyword>
<evidence type="ECO:0000256" key="15">
    <source>
        <dbReference type="SAM" id="MobiDB-lite"/>
    </source>
</evidence>
<dbReference type="SUPFAM" id="SSF56112">
    <property type="entry name" value="Protein kinase-like (PK-like)"/>
    <property type="match status" value="1"/>
</dbReference>
<accession>A0A8J9Z0D4</accession>
<dbReference type="Gene3D" id="1.10.510.10">
    <property type="entry name" value="Transferase(Phosphotransferase) domain 1"/>
    <property type="match status" value="1"/>
</dbReference>
<evidence type="ECO:0000256" key="16">
    <source>
        <dbReference type="SAM" id="SignalP"/>
    </source>
</evidence>
<dbReference type="SMART" id="SM00044">
    <property type="entry name" value="CYCc"/>
    <property type="match status" value="1"/>
</dbReference>
<evidence type="ECO:0000256" key="11">
    <source>
        <dbReference type="ARBA" id="ARBA00023239"/>
    </source>
</evidence>
<dbReference type="InterPro" id="IPR018297">
    <property type="entry name" value="A/G_cyclase_CS"/>
</dbReference>
<dbReference type="InterPro" id="IPR001245">
    <property type="entry name" value="Ser-Thr/Tyr_kinase_cat_dom"/>
</dbReference>
<dbReference type="PRINTS" id="PR00255">
    <property type="entry name" value="NATPEPTIDER"/>
</dbReference>
<dbReference type="Gene3D" id="6.10.250.780">
    <property type="match status" value="1"/>
</dbReference>
<feature type="compositionally biased region" description="Low complexity" evidence="15">
    <location>
        <begin position="511"/>
        <end position="522"/>
    </location>
</feature>
<comment type="similarity">
    <text evidence="13">Belongs to the adenylyl cyclase class-4/guanylyl cyclase family.</text>
</comment>
<dbReference type="InterPro" id="IPR050401">
    <property type="entry name" value="Cyclic_nucleotide_synthase"/>
</dbReference>
<evidence type="ECO:0000259" key="17">
    <source>
        <dbReference type="PROSITE" id="PS50011"/>
    </source>
</evidence>
<evidence type="ECO:0000256" key="13">
    <source>
        <dbReference type="RuleBase" id="RU000405"/>
    </source>
</evidence>
<dbReference type="InterPro" id="IPR001828">
    <property type="entry name" value="ANF_lig-bd_rcpt"/>
</dbReference>
<dbReference type="InterPro" id="IPR011009">
    <property type="entry name" value="Kinase-like_dom_sf"/>
</dbReference>
<evidence type="ECO:0000256" key="7">
    <source>
        <dbReference type="ARBA" id="ARBA00023134"/>
    </source>
</evidence>
<proteinExistence type="inferred from homology"/>
<dbReference type="GO" id="GO:0005886">
    <property type="term" value="C:plasma membrane"/>
    <property type="evidence" value="ECO:0007669"/>
    <property type="project" value="TreeGrafter"/>
</dbReference>
<comment type="subcellular location">
    <subcellularLocation>
        <location evidence="1">Photoreceptor outer segment membrane</location>
        <topology evidence="1">Single-pass type I membrane protein</topology>
    </subcellularLocation>
</comment>
<organism evidence="19 20">
    <name type="scientific">Branchiostoma lanceolatum</name>
    <name type="common">Common lancelet</name>
    <name type="synonym">Amphioxus lanceolatum</name>
    <dbReference type="NCBI Taxonomy" id="7740"/>
    <lineage>
        <taxon>Eukaryota</taxon>
        <taxon>Metazoa</taxon>
        <taxon>Chordata</taxon>
        <taxon>Cephalochordata</taxon>
        <taxon>Leptocardii</taxon>
        <taxon>Amphioxiformes</taxon>
        <taxon>Branchiostomatidae</taxon>
        <taxon>Branchiostoma</taxon>
    </lineage>
</organism>
<dbReference type="GO" id="GO:0005525">
    <property type="term" value="F:GTP binding"/>
    <property type="evidence" value="ECO:0007669"/>
    <property type="project" value="UniProtKB-KW"/>
</dbReference>
<evidence type="ECO:0000256" key="2">
    <source>
        <dbReference type="ARBA" id="ARBA00012202"/>
    </source>
</evidence>
<dbReference type="InterPro" id="IPR028082">
    <property type="entry name" value="Peripla_BP_I"/>
</dbReference>
<dbReference type="GO" id="GO:0005524">
    <property type="term" value="F:ATP binding"/>
    <property type="evidence" value="ECO:0007669"/>
    <property type="project" value="InterPro"/>
</dbReference>
<dbReference type="Pfam" id="PF07701">
    <property type="entry name" value="HNOBA"/>
    <property type="match status" value="1"/>
</dbReference>
<evidence type="ECO:0000256" key="14">
    <source>
        <dbReference type="RuleBase" id="RU003431"/>
    </source>
</evidence>
<keyword evidence="10" id="KW-0325">Glycoprotein</keyword>
<dbReference type="Pfam" id="PF01094">
    <property type="entry name" value="ANF_receptor"/>
    <property type="match status" value="1"/>
</dbReference>
<evidence type="ECO:0000259" key="18">
    <source>
        <dbReference type="PROSITE" id="PS50125"/>
    </source>
</evidence>
<keyword evidence="3" id="KW-0812">Transmembrane</keyword>
<reference evidence="19" key="1">
    <citation type="submission" date="2022-01" db="EMBL/GenBank/DDBJ databases">
        <authorList>
            <person name="Braso-Vives M."/>
        </authorList>
    </citation>
    <scope>NUCLEOTIDE SEQUENCE</scope>
</reference>
<dbReference type="EMBL" id="OV696699">
    <property type="protein sequence ID" value="CAH1244889.1"/>
    <property type="molecule type" value="Genomic_DNA"/>
</dbReference>
<keyword evidence="8" id="KW-0472">Membrane</keyword>
<dbReference type="Pfam" id="PF00211">
    <property type="entry name" value="Guanylate_cyc"/>
    <property type="match status" value="1"/>
</dbReference>
<keyword evidence="20" id="KW-1185">Reference proteome</keyword>
<dbReference type="Gene3D" id="3.40.50.2300">
    <property type="match status" value="2"/>
</dbReference>
<dbReference type="InterPro" id="IPR001054">
    <property type="entry name" value="A/G_cyclase"/>
</dbReference>
<gene>
    <name evidence="19" type="primary">NPR2</name>
    <name evidence="19" type="ORF">BLAG_LOCUS7408</name>
</gene>
<dbReference type="Gene3D" id="3.30.70.1230">
    <property type="entry name" value="Nucleotide cyclase"/>
    <property type="match status" value="1"/>
</dbReference>
<dbReference type="FunFam" id="1.10.510.10:FF:001903">
    <property type="entry name" value="Guanylate cyclase"/>
    <property type="match status" value="1"/>
</dbReference>
<feature type="chain" id="PRO_5035458902" description="Guanylate cyclase" evidence="16">
    <location>
        <begin position="26"/>
        <end position="1086"/>
    </location>
</feature>
<feature type="compositionally biased region" description="Low complexity" evidence="15">
    <location>
        <begin position="534"/>
        <end position="548"/>
    </location>
</feature>
<evidence type="ECO:0000256" key="12">
    <source>
        <dbReference type="ARBA" id="ARBA00023293"/>
    </source>
</evidence>
<dbReference type="SUPFAM" id="SSF53822">
    <property type="entry name" value="Periplasmic binding protein-like I"/>
    <property type="match status" value="1"/>
</dbReference>
<dbReference type="InterPro" id="IPR001170">
    <property type="entry name" value="ANPR/GUC"/>
</dbReference>
<keyword evidence="9" id="KW-0675">Receptor</keyword>
<dbReference type="PROSITE" id="PS00452">
    <property type="entry name" value="GUANYLATE_CYCLASE_1"/>
    <property type="match status" value="1"/>
</dbReference>
<dbReference type="Pfam" id="PF07714">
    <property type="entry name" value="PK_Tyr_Ser-Thr"/>
    <property type="match status" value="1"/>
</dbReference>
<dbReference type="GO" id="GO:0004672">
    <property type="term" value="F:protein kinase activity"/>
    <property type="evidence" value="ECO:0007669"/>
    <property type="project" value="InterPro"/>
</dbReference>
<dbReference type="GO" id="GO:0001653">
    <property type="term" value="F:peptide receptor activity"/>
    <property type="evidence" value="ECO:0007669"/>
    <property type="project" value="TreeGrafter"/>
</dbReference>
<evidence type="ECO:0000256" key="9">
    <source>
        <dbReference type="ARBA" id="ARBA00023170"/>
    </source>
</evidence>
<sequence>MAFTVRLKSLIPLMCVVLFYNNTEAVESRKNLTVVVLVPWTGAWPIGKRMAPAAAVAIDDINNNDALLPDYHLDFVWKDTGCSAREGMDVTMELYEELRTDLRVIIGPGCDAVCGPIGVLAASWNVPVVSWGCASSHLSNKDEYPTFARTVGPFAKTGALFVSLLKHFGWSRAAILASTQQVWQTTSLAIKLALEDDGIAVAFFQSFDPGYAQMSERERAMHHDALETAKTKARILIFCANGGDVREMLLMAADLGIVNGDYVFVVINFAPDAILGENTWMGQDGRDEEAKRVFNGLLNVHVHTPLLDDWERLEREVRYRMAGPPFDRGMQRYEKVDVYAAMLYDAVMLYALALDDALNEGESETNGVRVAQLMTDRTFDGIAGMVSIDEYGDRSPNYVIQNLKGDRFEDIANFATANKSLEMRDVDIVWAGGKTSPPIDSPECGWDNDLCEDDSYQIALGAVGSAVTFLAVATTVIFFWYRKCMVERNLNNQSLWIIDYADIIIPEHPLGHSTTTQGSTGSRVGLGSKSMSKSVGGHTHSSTGSGTTDTNIFHTIRSGKTIVGKYKGSWVAMKKIEREKLVITRKHLTEFKQMRDLLHENVNIFVGACIYPPRIYLITTFCSKGSLQDLLENDSINLDYAFKMSIAVDIAKGMAFLHGTVIASHGRLKSSNCVVDSRWVVKVTDYGMGDFKCDQDESAFESEHARFTDMFWTAPELLRCATNGNYGSQKGDVYGYGIILAEIALRSGPYSAQSVLDPKGIIQAVKFGQEPVYRPFLPPDSCLHEMHRLMESCWAEMPDRRPSFASVISWLKKMNGGKLMSVVDNMFSMMEKYASNLEELVQERTSQLDEEKRKTDELLYRMIPVFVANKLKLGETIAPQTFESVTVYFSDIVGFTKLSAASSPLQVVDFLNDLYTLFDGVIERYDVYKVETIGDAYMVASGLPEMNGNRHVSEIATMALELLSSLKNFTIRHLPKKQLQLRCGFHTGAVVAGVVGLKMPRYCLFGDTVNTASRMESSGLALRIHVSWSSYVLLLDMGTFIMEKRGEVTMKGKGAVTTYWLHGRSDMHFDLPDVELAAPLEEHEFK</sequence>
<protein>
    <recommendedName>
        <fullName evidence="2 14">Guanylate cyclase</fullName>
        <ecNumber evidence="2 14">4.6.1.2</ecNumber>
    </recommendedName>
</protein>
<feature type="region of interest" description="Disordered" evidence="15">
    <location>
        <begin position="511"/>
        <end position="548"/>
    </location>
</feature>
<dbReference type="GO" id="GO:0007168">
    <property type="term" value="P:receptor guanylyl cyclase signaling pathway"/>
    <property type="evidence" value="ECO:0007669"/>
    <property type="project" value="TreeGrafter"/>
</dbReference>
<dbReference type="PANTHER" id="PTHR11920">
    <property type="entry name" value="GUANYLYL CYCLASE"/>
    <property type="match status" value="1"/>
</dbReference>
<dbReference type="SUPFAM" id="SSF55073">
    <property type="entry name" value="Nucleotide cyclase"/>
    <property type="match status" value="1"/>
</dbReference>
<evidence type="ECO:0000313" key="20">
    <source>
        <dbReference type="Proteomes" id="UP000838412"/>
    </source>
</evidence>
<evidence type="ECO:0000256" key="4">
    <source>
        <dbReference type="ARBA" id="ARBA00022729"/>
    </source>
</evidence>
<evidence type="ECO:0000256" key="3">
    <source>
        <dbReference type="ARBA" id="ARBA00022692"/>
    </source>
</evidence>
<dbReference type="InterPro" id="IPR029787">
    <property type="entry name" value="Nucleotide_cyclase"/>
</dbReference>
<name>A0A8J9Z0D4_BRALA</name>
<dbReference type="InterPro" id="IPR000719">
    <property type="entry name" value="Prot_kinase_dom"/>
</dbReference>
<keyword evidence="11 13" id="KW-0456">Lyase</keyword>
<dbReference type="Proteomes" id="UP000838412">
    <property type="component" value="Chromosome 14"/>
</dbReference>
<evidence type="ECO:0000256" key="10">
    <source>
        <dbReference type="ARBA" id="ARBA00023180"/>
    </source>
</evidence>
<dbReference type="GO" id="GO:0004016">
    <property type="term" value="F:adenylate cyclase activity"/>
    <property type="evidence" value="ECO:0007669"/>
    <property type="project" value="TreeGrafter"/>
</dbReference>
<evidence type="ECO:0000256" key="8">
    <source>
        <dbReference type="ARBA" id="ARBA00023136"/>
    </source>
</evidence>
<evidence type="ECO:0000313" key="19">
    <source>
        <dbReference type="EMBL" id="CAH1244889.1"/>
    </source>
</evidence>
<evidence type="ECO:0000256" key="1">
    <source>
        <dbReference type="ARBA" id="ARBA00004451"/>
    </source>
</evidence>
<evidence type="ECO:0000256" key="5">
    <source>
        <dbReference type="ARBA" id="ARBA00022741"/>
    </source>
</evidence>
<keyword evidence="12 14" id="KW-0141">cGMP biosynthesis</keyword>
<dbReference type="PANTHER" id="PTHR11920:SF496">
    <property type="entry name" value="GUANYLATE CYCLASE"/>
    <property type="match status" value="1"/>
</dbReference>
<dbReference type="GO" id="GO:0004383">
    <property type="term" value="F:guanylate cyclase activity"/>
    <property type="evidence" value="ECO:0007669"/>
    <property type="project" value="UniProtKB-EC"/>
</dbReference>
<dbReference type="GO" id="GO:0035556">
    <property type="term" value="P:intracellular signal transduction"/>
    <property type="evidence" value="ECO:0007669"/>
    <property type="project" value="InterPro"/>
</dbReference>
<dbReference type="OrthoDB" id="1890790at2759"/>
<keyword evidence="7" id="KW-0342">GTP-binding</keyword>
<evidence type="ECO:0000256" key="6">
    <source>
        <dbReference type="ARBA" id="ARBA00022989"/>
    </source>
</evidence>
<dbReference type="PROSITE" id="PS50125">
    <property type="entry name" value="GUANYLATE_CYCLASE_2"/>
    <property type="match status" value="1"/>
</dbReference>
<dbReference type="AlphaFoldDB" id="A0A8J9Z0D4"/>
<dbReference type="InterPro" id="IPR011645">
    <property type="entry name" value="HNOB_dom_associated"/>
</dbReference>
<keyword evidence="6" id="KW-1133">Transmembrane helix</keyword>
<comment type="catalytic activity">
    <reaction evidence="14">
        <text>GTP = 3',5'-cyclic GMP + diphosphate</text>
        <dbReference type="Rhea" id="RHEA:13665"/>
        <dbReference type="ChEBI" id="CHEBI:33019"/>
        <dbReference type="ChEBI" id="CHEBI:37565"/>
        <dbReference type="ChEBI" id="CHEBI:57746"/>
        <dbReference type="EC" id="4.6.1.2"/>
    </reaction>
</comment>
<dbReference type="CDD" id="cd06352">
    <property type="entry name" value="PBP1_NPR_GC-like"/>
    <property type="match status" value="1"/>
</dbReference>
<feature type="signal peptide" evidence="16">
    <location>
        <begin position="1"/>
        <end position="25"/>
    </location>
</feature>
<dbReference type="FunFam" id="3.30.70.1230:FF:000004">
    <property type="entry name" value="Guanylate cyclase"/>
    <property type="match status" value="1"/>
</dbReference>